<evidence type="ECO:0000313" key="2">
    <source>
        <dbReference type="EMBL" id="ABQ13787.1"/>
    </source>
</evidence>
<dbReference type="STRING" id="246195.DNO_0750"/>
<protein>
    <submittedName>
        <fullName evidence="2">Phage virion morphogenesis-like protein</fullName>
    </submittedName>
</protein>
<name>A5EUY9_DICNV</name>
<dbReference type="EMBL" id="CP000513">
    <property type="protein sequence ID" value="ABQ13787.1"/>
    <property type="molecule type" value="Genomic_DNA"/>
</dbReference>
<dbReference type="Proteomes" id="UP000000248">
    <property type="component" value="Chromosome"/>
</dbReference>
<evidence type="ECO:0000256" key="1">
    <source>
        <dbReference type="SAM" id="MobiDB-lite"/>
    </source>
</evidence>
<dbReference type="Pfam" id="PF05069">
    <property type="entry name" value="Phage_tail_S"/>
    <property type="match status" value="1"/>
</dbReference>
<dbReference type="InterPro" id="IPR006522">
    <property type="entry name" value="Phage_virion_morphogenesis"/>
</dbReference>
<accession>A5EUY9</accession>
<reference evidence="2 3" key="1">
    <citation type="journal article" date="2007" name="Nat. Biotechnol.">
        <title>Genome sequence and identification of candidate vaccine antigens from the animal pathogen Dichelobacter nodosus.</title>
        <authorList>
            <person name="Myers G.S."/>
            <person name="Parker D."/>
            <person name="Al-Hasani K."/>
            <person name="Kennan R.M."/>
            <person name="Seemann T."/>
            <person name="Ren Q."/>
            <person name="Badger J.H."/>
            <person name="Selengut J.D."/>
            <person name="Deboy R.T."/>
            <person name="Tettelin H."/>
            <person name="Boyce J.D."/>
            <person name="McCarl V.P."/>
            <person name="Han X."/>
            <person name="Nelson W.C."/>
            <person name="Madupu R."/>
            <person name="Mohamoud Y."/>
            <person name="Holley T."/>
            <person name="Fedorova N."/>
            <person name="Khouri H."/>
            <person name="Bottomley S.P."/>
            <person name="Whittington R.J."/>
            <person name="Adler B."/>
            <person name="Songer J.G."/>
            <person name="Rood J.I."/>
            <person name="Paulsen I.T."/>
        </authorList>
    </citation>
    <scope>NUCLEOTIDE SEQUENCE [LARGE SCALE GENOMIC DNA]</scope>
    <source>
        <strain evidence="2 3">VCS1703A</strain>
    </source>
</reference>
<dbReference type="NCBIfam" id="TIGR01635">
    <property type="entry name" value="tail_comp_S"/>
    <property type="match status" value="1"/>
</dbReference>
<dbReference type="RefSeq" id="WP_012031078.1">
    <property type="nucleotide sequence ID" value="NC_009446.1"/>
</dbReference>
<dbReference type="eggNOG" id="COG5005">
    <property type="taxonomic scope" value="Bacteria"/>
</dbReference>
<dbReference type="HOGENOM" id="CLU_117141_3_1_6"/>
<dbReference type="AlphaFoldDB" id="A5EUY9"/>
<sequence length="141" mass="15241">MIFVSVSGFDEAHERLRALVSRGADLTPLLTEIGENEVSNTLLRFEQARAPDGSSWQALKRPRAHRRGGDGGNLPLNDTGALKTSIKSQLMGDSSVLIGSDLVYALTHQSGRDAIPARPFLGLEADAEAEILEIIHAYFAD</sequence>
<keyword evidence="3" id="KW-1185">Reference proteome</keyword>
<proteinExistence type="predicted"/>
<evidence type="ECO:0000313" key="3">
    <source>
        <dbReference type="Proteomes" id="UP000000248"/>
    </source>
</evidence>
<dbReference type="OrthoDB" id="2081253at2"/>
<gene>
    <name evidence="2" type="ordered locus">DNO_0750</name>
</gene>
<organism evidence="2 3">
    <name type="scientific">Dichelobacter nodosus (strain VCS1703A)</name>
    <dbReference type="NCBI Taxonomy" id="246195"/>
    <lineage>
        <taxon>Bacteria</taxon>
        <taxon>Pseudomonadati</taxon>
        <taxon>Pseudomonadota</taxon>
        <taxon>Gammaproteobacteria</taxon>
        <taxon>Cardiobacteriales</taxon>
        <taxon>Cardiobacteriaceae</taxon>
        <taxon>Dichelobacter</taxon>
    </lineage>
</organism>
<dbReference type="KEGG" id="dno:DNO_0750"/>
<feature type="region of interest" description="Disordered" evidence="1">
    <location>
        <begin position="54"/>
        <end position="76"/>
    </location>
</feature>